<dbReference type="Proteomes" id="UP000538670">
    <property type="component" value="Unassembled WGS sequence"/>
</dbReference>
<feature type="region of interest" description="Disordered" evidence="1">
    <location>
        <begin position="1"/>
        <end position="21"/>
    </location>
</feature>
<sequence>MKSALRKRRTDEEEQTSDEQVTAIVKEQEAGAKTPTYAGSMAKAT</sequence>
<name>A0A7W6ACR1_9SPHN</name>
<accession>A0A7W6ACR1</accession>
<reference evidence="2 3" key="1">
    <citation type="submission" date="2020-08" db="EMBL/GenBank/DDBJ databases">
        <title>Genomic Encyclopedia of Type Strains, Phase IV (KMG-IV): sequencing the most valuable type-strain genomes for metagenomic binning, comparative biology and taxonomic classification.</title>
        <authorList>
            <person name="Goeker M."/>
        </authorList>
    </citation>
    <scope>NUCLEOTIDE SEQUENCE [LARGE SCALE GENOMIC DNA]</scope>
    <source>
        <strain evidence="2 3">DSM 19512</strain>
    </source>
</reference>
<gene>
    <name evidence="2" type="ORF">GGR48_003380</name>
</gene>
<keyword evidence="3" id="KW-1185">Reference proteome</keyword>
<evidence type="ECO:0000256" key="1">
    <source>
        <dbReference type="SAM" id="MobiDB-lite"/>
    </source>
</evidence>
<evidence type="ECO:0000313" key="3">
    <source>
        <dbReference type="Proteomes" id="UP000538670"/>
    </source>
</evidence>
<comment type="caution">
    <text evidence="2">The sequence shown here is derived from an EMBL/GenBank/DDBJ whole genome shotgun (WGS) entry which is preliminary data.</text>
</comment>
<dbReference type="AlphaFoldDB" id="A0A7W6ACR1"/>
<protein>
    <submittedName>
        <fullName evidence="2">Uncharacterized protein</fullName>
    </submittedName>
</protein>
<organism evidence="2 3">
    <name type="scientific">Sphingomonas pseudosanguinis</name>
    <dbReference type="NCBI Taxonomy" id="413712"/>
    <lineage>
        <taxon>Bacteria</taxon>
        <taxon>Pseudomonadati</taxon>
        <taxon>Pseudomonadota</taxon>
        <taxon>Alphaproteobacteria</taxon>
        <taxon>Sphingomonadales</taxon>
        <taxon>Sphingomonadaceae</taxon>
        <taxon>Sphingomonas</taxon>
    </lineage>
</organism>
<dbReference type="EMBL" id="JACIDH010000024">
    <property type="protein sequence ID" value="MBB3880927.1"/>
    <property type="molecule type" value="Genomic_DNA"/>
</dbReference>
<proteinExistence type="predicted"/>
<evidence type="ECO:0000313" key="2">
    <source>
        <dbReference type="EMBL" id="MBB3880927.1"/>
    </source>
</evidence>